<comment type="caution">
    <text evidence="1">The sequence shown here is derived from an EMBL/GenBank/DDBJ whole genome shotgun (WGS) entry which is preliminary data.</text>
</comment>
<gene>
    <name evidence="1" type="ORF">F5144DRAFT_581184</name>
</gene>
<keyword evidence="2" id="KW-1185">Reference proteome</keyword>
<evidence type="ECO:0000313" key="2">
    <source>
        <dbReference type="Proteomes" id="UP000724584"/>
    </source>
</evidence>
<evidence type="ECO:0000313" key="1">
    <source>
        <dbReference type="EMBL" id="KAH6622682.1"/>
    </source>
</evidence>
<name>A0ACB7NYL2_9PEZI</name>
<sequence length="104" mass="10903">MHSPLHLLTLLTTLTLTLATPTTSQHGASLPEQALTDNAISAGAGANESDIPQPGGGLSINALYCPIDFPRYCPFGFCCRTSKCCGLECCTEAATFCSGGRCYR</sequence>
<protein>
    <submittedName>
        <fullName evidence="1">Uncharacterized protein</fullName>
    </submittedName>
</protein>
<dbReference type="EMBL" id="JAGIZQ010000006">
    <property type="protein sequence ID" value="KAH6622682.1"/>
    <property type="molecule type" value="Genomic_DNA"/>
</dbReference>
<organism evidence="1 2">
    <name type="scientific">Chaetomium tenue</name>
    <dbReference type="NCBI Taxonomy" id="1854479"/>
    <lineage>
        <taxon>Eukaryota</taxon>
        <taxon>Fungi</taxon>
        <taxon>Dikarya</taxon>
        <taxon>Ascomycota</taxon>
        <taxon>Pezizomycotina</taxon>
        <taxon>Sordariomycetes</taxon>
        <taxon>Sordariomycetidae</taxon>
        <taxon>Sordariales</taxon>
        <taxon>Chaetomiaceae</taxon>
        <taxon>Chaetomium</taxon>
    </lineage>
</organism>
<proteinExistence type="predicted"/>
<accession>A0ACB7NYL2</accession>
<reference evidence="1 2" key="1">
    <citation type="journal article" date="2021" name="Nat. Commun.">
        <title>Genetic determinants of endophytism in the Arabidopsis root mycobiome.</title>
        <authorList>
            <person name="Mesny F."/>
            <person name="Miyauchi S."/>
            <person name="Thiergart T."/>
            <person name="Pickel B."/>
            <person name="Atanasova L."/>
            <person name="Karlsson M."/>
            <person name="Huettel B."/>
            <person name="Barry K.W."/>
            <person name="Haridas S."/>
            <person name="Chen C."/>
            <person name="Bauer D."/>
            <person name="Andreopoulos W."/>
            <person name="Pangilinan J."/>
            <person name="LaButti K."/>
            <person name="Riley R."/>
            <person name="Lipzen A."/>
            <person name="Clum A."/>
            <person name="Drula E."/>
            <person name="Henrissat B."/>
            <person name="Kohler A."/>
            <person name="Grigoriev I.V."/>
            <person name="Martin F.M."/>
            <person name="Hacquard S."/>
        </authorList>
    </citation>
    <scope>NUCLEOTIDE SEQUENCE [LARGE SCALE GENOMIC DNA]</scope>
    <source>
        <strain evidence="1 2">MPI-SDFR-AT-0079</strain>
    </source>
</reference>
<dbReference type="Proteomes" id="UP000724584">
    <property type="component" value="Unassembled WGS sequence"/>
</dbReference>